<comment type="caution">
    <text evidence="1">The sequence shown here is derived from an EMBL/GenBank/DDBJ whole genome shotgun (WGS) entry which is preliminary data.</text>
</comment>
<keyword evidence="2" id="KW-1185">Reference proteome</keyword>
<dbReference type="Proteomes" id="UP000314011">
    <property type="component" value="Unassembled WGS sequence"/>
</dbReference>
<proteinExistence type="predicted"/>
<accession>A0A5C5GAN2</accession>
<reference evidence="1 2" key="1">
    <citation type="submission" date="2019-06" db="EMBL/GenBank/DDBJ databases">
        <title>Genome of new Rhodobacteraceae sp. SM1903.</title>
        <authorList>
            <person name="Ren X."/>
        </authorList>
    </citation>
    <scope>NUCLEOTIDE SEQUENCE [LARGE SCALE GENOMIC DNA]</scope>
    <source>
        <strain evidence="1 2">SM1903</strain>
    </source>
</reference>
<sequence>MAGRRREGNRPDRRIWDEDATTIEQRKALCAKVCYVGTANHKLRPGDYGFTPSHNPRPSKSPCDALRAVLIKEASELFQSGIMRGMVSRFEPDGIPKYVWAVDADGEVYEAKAKADQETKYHGYRIGEDEQSVRKYVLEEWKKR</sequence>
<name>A0A5C5GAN2_9RHOB</name>
<dbReference type="EMBL" id="VFFF01000003">
    <property type="protein sequence ID" value="TNY31058.1"/>
    <property type="molecule type" value="Genomic_DNA"/>
</dbReference>
<evidence type="ECO:0000313" key="2">
    <source>
        <dbReference type="Proteomes" id="UP000314011"/>
    </source>
</evidence>
<dbReference type="AlphaFoldDB" id="A0A5C5GAN2"/>
<protein>
    <submittedName>
        <fullName evidence="1">Uncharacterized protein</fullName>
    </submittedName>
</protein>
<dbReference type="OrthoDB" id="598110at2"/>
<gene>
    <name evidence="1" type="ORF">FHY64_16940</name>
</gene>
<evidence type="ECO:0000313" key="1">
    <source>
        <dbReference type="EMBL" id="TNY31058.1"/>
    </source>
</evidence>
<organism evidence="1 2">
    <name type="scientific">Pelagovum pacificum</name>
    <dbReference type="NCBI Taxonomy" id="2588711"/>
    <lineage>
        <taxon>Bacteria</taxon>
        <taxon>Pseudomonadati</taxon>
        <taxon>Pseudomonadota</taxon>
        <taxon>Alphaproteobacteria</taxon>
        <taxon>Rhodobacterales</taxon>
        <taxon>Paracoccaceae</taxon>
        <taxon>Pelagovum</taxon>
    </lineage>
</organism>